<gene>
    <name evidence="8" type="ORF">AYJ05_05555</name>
</gene>
<dbReference type="EC" id="1.1.1.25" evidence="2"/>
<dbReference type="RefSeq" id="WP_066839912.1">
    <property type="nucleotide sequence ID" value="NZ_CAJUDP010000002.1"/>
</dbReference>
<evidence type="ECO:0000256" key="3">
    <source>
        <dbReference type="ARBA" id="ARBA00023141"/>
    </source>
</evidence>
<dbReference type="InterPro" id="IPR041121">
    <property type="entry name" value="SDH_C"/>
</dbReference>
<dbReference type="UniPathway" id="UPA00053">
    <property type="reaction ID" value="UER00087"/>
</dbReference>
<dbReference type="GO" id="GO:0004764">
    <property type="term" value="F:shikimate 3-dehydrogenase (NADP+) activity"/>
    <property type="evidence" value="ECO:0007669"/>
    <property type="project" value="UniProtKB-EC"/>
</dbReference>
<comment type="pathway">
    <text evidence="1">Metabolic intermediate biosynthesis; chorismate biosynthesis; chorismate from D-erythrose 4-phosphate and phosphoenolpyruvate: step 4/7.</text>
</comment>
<organism evidence="8 9">
    <name type="scientific">Corynebacterium stationis</name>
    <dbReference type="NCBI Taxonomy" id="1705"/>
    <lineage>
        <taxon>Bacteria</taxon>
        <taxon>Bacillati</taxon>
        <taxon>Actinomycetota</taxon>
        <taxon>Actinomycetes</taxon>
        <taxon>Mycobacteriales</taxon>
        <taxon>Corynebacteriaceae</taxon>
        <taxon>Corynebacterium</taxon>
    </lineage>
</organism>
<dbReference type="Gene3D" id="3.40.50.720">
    <property type="entry name" value="NAD(P)-binding Rossmann-like Domain"/>
    <property type="match status" value="1"/>
</dbReference>
<keyword evidence="3" id="KW-0057">Aromatic amino acid biosynthesis</keyword>
<feature type="domain" description="Shikimate dehydrogenase substrate binding N-terminal" evidence="6">
    <location>
        <begin position="6"/>
        <end position="88"/>
    </location>
</feature>
<dbReference type="InterPro" id="IPR046346">
    <property type="entry name" value="Aminoacid_DH-like_N_sf"/>
</dbReference>
<dbReference type="PANTHER" id="PTHR21089">
    <property type="entry name" value="SHIKIMATE DEHYDROGENASE"/>
    <property type="match status" value="1"/>
</dbReference>
<evidence type="ECO:0000313" key="9">
    <source>
        <dbReference type="Proteomes" id="UP000076947"/>
    </source>
</evidence>
<dbReference type="InterPro" id="IPR010110">
    <property type="entry name" value="Shikimate_DH_AroM-type"/>
</dbReference>
<dbReference type="EMBL" id="LSTQ01000022">
    <property type="protein sequence ID" value="OAH27321.1"/>
    <property type="molecule type" value="Genomic_DNA"/>
</dbReference>
<evidence type="ECO:0000313" key="8">
    <source>
        <dbReference type="EMBL" id="OAH27321.1"/>
    </source>
</evidence>
<dbReference type="GO" id="GO:0009073">
    <property type="term" value="P:aromatic amino acid family biosynthetic process"/>
    <property type="evidence" value="ECO:0007669"/>
    <property type="project" value="UniProtKB-KW"/>
</dbReference>
<evidence type="ECO:0000259" key="6">
    <source>
        <dbReference type="Pfam" id="PF08501"/>
    </source>
</evidence>
<dbReference type="GO" id="GO:0005829">
    <property type="term" value="C:cytosol"/>
    <property type="evidence" value="ECO:0007669"/>
    <property type="project" value="TreeGrafter"/>
</dbReference>
<evidence type="ECO:0000256" key="2">
    <source>
        <dbReference type="ARBA" id="ARBA00012962"/>
    </source>
</evidence>
<comment type="catalytic activity">
    <reaction evidence="4">
        <text>shikimate + NADP(+) = 3-dehydroshikimate + NADPH + H(+)</text>
        <dbReference type="Rhea" id="RHEA:17737"/>
        <dbReference type="ChEBI" id="CHEBI:15378"/>
        <dbReference type="ChEBI" id="CHEBI:16630"/>
        <dbReference type="ChEBI" id="CHEBI:36208"/>
        <dbReference type="ChEBI" id="CHEBI:57783"/>
        <dbReference type="ChEBI" id="CHEBI:58349"/>
        <dbReference type="EC" id="1.1.1.25"/>
    </reaction>
</comment>
<dbReference type="OrthoDB" id="9776868at2"/>
<comment type="caution">
    <text evidence="8">The sequence shown here is derived from an EMBL/GenBank/DDBJ whole genome shotgun (WGS) entry which is preliminary data.</text>
</comment>
<dbReference type="Pfam" id="PF08501">
    <property type="entry name" value="Shikimate_dh_N"/>
    <property type="match status" value="1"/>
</dbReference>
<sequence length="286" mass="31312">MPRAAVLGQPIAHSMSPILHTAGYKALGLDDWSYTRIEANAETLPGIVSGSEEDYRGFSVTMPGKFAAFSLASEITDRARLMGSANTLVRIEGGWRADNTDTEGVEGALTELLGRADNLRVRDSSTTQQRALLIGSGGTARPALWALAQRGIKNIDLLNRTDRRSELQHLTESLGQNITPVTYSDDIEKIAQRAEVIISTVPSPALEGHEETLAHAPILDVIYDPWPTPLTVHAASDGYPTVGGHRMLAYQAFSQFEQFTGQEAPREAMFEALKVHMRDKNVNRLY</sequence>
<dbReference type="Gene3D" id="3.40.50.10860">
    <property type="entry name" value="Leucine Dehydrogenase, chain A, domain 1"/>
    <property type="match status" value="1"/>
</dbReference>
<evidence type="ECO:0000259" key="5">
    <source>
        <dbReference type="Pfam" id="PF01488"/>
    </source>
</evidence>
<name>A0A177IGF4_9CORY</name>
<dbReference type="Pfam" id="PF18317">
    <property type="entry name" value="SDH_C"/>
    <property type="match status" value="1"/>
</dbReference>
<dbReference type="InterPro" id="IPR022893">
    <property type="entry name" value="Shikimate_DH_fam"/>
</dbReference>
<evidence type="ECO:0000259" key="7">
    <source>
        <dbReference type="Pfam" id="PF18317"/>
    </source>
</evidence>
<dbReference type="NCBIfam" id="TIGR01809">
    <property type="entry name" value="Shik-DH-AROM"/>
    <property type="match status" value="1"/>
</dbReference>
<dbReference type="GO" id="GO:0050661">
    <property type="term" value="F:NADP binding"/>
    <property type="evidence" value="ECO:0007669"/>
    <property type="project" value="TreeGrafter"/>
</dbReference>
<dbReference type="InterPro" id="IPR006151">
    <property type="entry name" value="Shikm_DH/Glu-tRNA_Rdtase"/>
</dbReference>
<evidence type="ECO:0000256" key="4">
    <source>
        <dbReference type="ARBA" id="ARBA00049442"/>
    </source>
</evidence>
<keyword evidence="9" id="KW-1185">Reference proteome</keyword>
<dbReference type="Proteomes" id="UP000076947">
    <property type="component" value="Unassembled WGS sequence"/>
</dbReference>
<feature type="domain" description="SDH C-terminal" evidence="7">
    <location>
        <begin position="244"/>
        <end position="273"/>
    </location>
</feature>
<dbReference type="AlphaFoldDB" id="A0A177IGF4"/>
<proteinExistence type="predicted"/>
<dbReference type="GO" id="GO:0009423">
    <property type="term" value="P:chorismate biosynthetic process"/>
    <property type="evidence" value="ECO:0007669"/>
    <property type="project" value="UniProtKB-UniPathway"/>
</dbReference>
<keyword evidence="3" id="KW-0028">Amino-acid biosynthesis</keyword>
<dbReference type="PANTHER" id="PTHR21089:SF1">
    <property type="entry name" value="BIFUNCTIONAL 3-DEHYDROQUINATE DEHYDRATASE_SHIKIMATE DEHYDROGENASE, CHLOROPLASTIC"/>
    <property type="match status" value="1"/>
</dbReference>
<dbReference type="CDD" id="cd01065">
    <property type="entry name" value="NAD_bind_Shikimate_DH"/>
    <property type="match status" value="1"/>
</dbReference>
<protein>
    <recommendedName>
        <fullName evidence="2">shikimate dehydrogenase (NADP(+))</fullName>
        <ecNumber evidence="2">1.1.1.25</ecNumber>
    </recommendedName>
</protein>
<dbReference type="InterPro" id="IPR013708">
    <property type="entry name" value="Shikimate_DH-bd_N"/>
</dbReference>
<dbReference type="SUPFAM" id="SSF51735">
    <property type="entry name" value="NAD(P)-binding Rossmann-fold domains"/>
    <property type="match status" value="1"/>
</dbReference>
<dbReference type="Pfam" id="PF01488">
    <property type="entry name" value="Shikimate_DH"/>
    <property type="match status" value="1"/>
</dbReference>
<accession>A0A177IGF4</accession>
<dbReference type="SUPFAM" id="SSF53223">
    <property type="entry name" value="Aminoacid dehydrogenase-like, N-terminal domain"/>
    <property type="match status" value="1"/>
</dbReference>
<dbReference type="STRING" id="1705.CA21670_05495"/>
<dbReference type="InterPro" id="IPR036291">
    <property type="entry name" value="NAD(P)-bd_dom_sf"/>
</dbReference>
<dbReference type="GO" id="GO:0019632">
    <property type="term" value="P:shikimate metabolic process"/>
    <property type="evidence" value="ECO:0007669"/>
    <property type="project" value="TreeGrafter"/>
</dbReference>
<reference evidence="9" key="1">
    <citation type="submission" date="2016-02" db="EMBL/GenBank/DDBJ databases">
        <authorList>
            <person name="Kaur G."/>
            <person name="Nair G.R."/>
            <person name="Mayilraj S."/>
        </authorList>
    </citation>
    <scope>NUCLEOTIDE SEQUENCE [LARGE SCALE GENOMIC DNA]</scope>
    <source>
        <strain evidence="9">GA-15</strain>
    </source>
</reference>
<dbReference type="NCBIfam" id="NF001311">
    <property type="entry name" value="PRK00258.1-3"/>
    <property type="match status" value="1"/>
</dbReference>
<feature type="domain" description="Quinate/shikimate 5-dehydrogenase/glutamyl-tRNA reductase" evidence="5">
    <location>
        <begin position="125"/>
        <end position="206"/>
    </location>
</feature>
<evidence type="ECO:0000256" key="1">
    <source>
        <dbReference type="ARBA" id="ARBA00004871"/>
    </source>
</evidence>